<organism evidence="5 6">
    <name type="scientific">Ziziphus jujuba var. spinosa</name>
    <dbReference type="NCBI Taxonomy" id="714518"/>
    <lineage>
        <taxon>Eukaryota</taxon>
        <taxon>Viridiplantae</taxon>
        <taxon>Streptophyta</taxon>
        <taxon>Embryophyta</taxon>
        <taxon>Tracheophyta</taxon>
        <taxon>Spermatophyta</taxon>
        <taxon>Magnoliopsida</taxon>
        <taxon>eudicotyledons</taxon>
        <taxon>Gunneridae</taxon>
        <taxon>Pentapetalae</taxon>
        <taxon>rosids</taxon>
        <taxon>fabids</taxon>
        <taxon>Rosales</taxon>
        <taxon>Rhamnaceae</taxon>
        <taxon>Paliureae</taxon>
        <taxon>Ziziphus</taxon>
    </lineage>
</organism>
<dbReference type="InterPro" id="IPR018247">
    <property type="entry name" value="EF_Hand_1_Ca_BS"/>
</dbReference>
<dbReference type="AlphaFoldDB" id="A0A978V995"/>
<feature type="domain" description="EF-hand" evidence="4">
    <location>
        <begin position="8"/>
        <end position="43"/>
    </location>
</feature>
<dbReference type="Pfam" id="PF13499">
    <property type="entry name" value="EF-hand_7"/>
    <property type="match status" value="1"/>
</dbReference>
<dbReference type="PANTHER" id="PTHR10891">
    <property type="entry name" value="EF-HAND CALCIUM-BINDING DOMAIN CONTAINING PROTEIN"/>
    <property type="match status" value="1"/>
</dbReference>
<dbReference type="Gene3D" id="1.10.238.10">
    <property type="entry name" value="EF-hand"/>
    <property type="match status" value="2"/>
</dbReference>
<evidence type="ECO:0000313" key="6">
    <source>
        <dbReference type="Proteomes" id="UP000813462"/>
    </source>
</evidence>
<evidence type="ECO:0000256" key="3">
    <source>
        <dbReference type="ARBA" id="ARBA00022837"/>
    </source>
</evidence>
<dbReference type="PROSITE" id="PS00018">
    <property type="entry name" value="EF_HAND_1"/>
    <property type="match status" value="2"/>
</dbReference>
<name>A0A978V995_ZIZJJ</name>
<dbReference type="GO" id="GO:0005509">
    <property type="term" value="F:calcium ion binding"/>
    <property type="evidence" value="ECO:0007669"/>
    <property type="project" value="InterPro"/>
</dbReference>
<dbReference type="FunFam" id="1.10.238.10:FF:000178">
    <property type="entry name" value="Calmodulin-2 A"/>
    <property type="match status" value="1"/>
</dbReference>
<evidence type="ECO:0000259" key="4">
    <source>
        <dbReference type="PROSITE" id="PS50222"/>
    </source>
</evidence>
<dbReference type="InterPro" id="IPR011992">
    <property type="entry name" value="EF-hand-dom_pair"/>
</dbReference>
<keyword evidence="3" id="KW-0106">Calcium</keyword>
<dbReference type="PROSITE" id="PS50222">
    <property type="entry name" value="EF_HAND_2"/>
    <property type="match status" value="2"/>
</dbReference>
<dbReference type="InterPro" id="IPR002048">
    <property type="entry name" value="EF_hand_dom"/>
</dbReference>
<sequence>MAETETLSYVLRLVEAFRAFDGDNDGSITAAELGGIMGSLGYNPSEEDVRAMMQQGDSNKDGLLSIEEFIEMNTKNMELGGPIGNFLKNAFETLNFDGDEEVTGEELYEVIENSECELTLEDCQNIIASIDGDGDGAVRSKWPGKETAVQARKEDGTSGSDVGRTLMGLGASFGLWVKAPDREGLLLGLGQVEGGPVMVVGSDMDGKLSRKWWHKLAGKFRVWWRILELNWASQVQRGWKQQ</sequence>
<dbReference type="SMART" id="SM00054">
    <property type="entry name" value="EFh"/>
    <property type="match status" value="3"/>
</dbReference>
<feature type="domain" description="EF-hand" evidence="4">
    <location>
        <begin position="44"/>
        <end position="79"/>
    </location>
</feature>
<keyword evidence="2" id="KW-0677">Repeat</keyword>
<protein>
    <recommendedName>
        <fullName evidence="4">EF-hand domain-containing protein</fullName>
    </recommendedName>
</protein>
<dbReference type="SUPFAM" id="SSF47473">
    <property type="entry name" value="EF-hand"/>
    <property type="match status" value="1"/>
</dbReference>
<dbReference type="InterPro" id="IPR039647">
    <property type="entry name" value="EF_hand_pair_protein_CML-like"/>
</dbReference>
<evidence type="ECO:0000256" key="1">
    <source>
        <dbReference type="ARBA" id="ARBA00022723"/>
    </source>
</evidence>
<dbReference type="EMBL" id="JAEACU010000006">
    <property type="protein sequence ID" value="KAH7524480.1"/>
    <property type="molecule type" value="Genomic_DNA"/>
</dbReference>
<dbReference type="GO" id="GO:0043226">
    <property type="term" value="C:organelle"/>
    <property type="evidence" value="ECO:0007669"/>
    <property type="project" value="UniProtKB-ARBA"/>
</dbReference>
<dbReference type="CDD" id="cd00051">
    <property type="entry name" value="EFh"/>
    <property type="match status" value="1"/>
</dbReference>
<reference evidence="5" key="1">
    <citation type="journal article" date="2021" name="Front. Plant Sci.">
        <title>Chromosome-Scale Genome Assembly for Chinese Sour Jujube and Insights Into Its Genome Evolution and Domestication Signature.</title>
        <authorList>
            <person name="Shen L.-Y."/>
            <person name="Luo H."/>
            <person name="Wang X.-L."/>
            <person name="Wang X.-M."/>
            <person name="Qiu X.-J."/>
            <person name="Liu H."/>
            <person name="Zhou S.-S."/>
            <person name="Jia K.-H."/>
            <person name="Nie S."/>
            <person name="Bao Y.-T."/>
            <person name="Zhang R.-G."/>
            <person name="Yun Q.-Z."/>
            <person name="Chai Y.-H."/>
            <person name="Lu J.-Y."/>
            <person name="Li Y."/>
            <person name="Zhao S.-W."/>
            <person name="Mao J.-F."/>
            <person name="Jia S.-G."/>
            <person name="Mao Y.-M."/>
        </authorList>
    </citation>
    <scope>NUCLEOTIDE SEQUENCE</scope>
    <source>
        <strain evidence="5">AT0</strain>
        <tissue evidence="5">Leaf</tissue>
    </source>
</reference>
<dbReference type="Proteomes" id="UP000813462">
    <property type="component" value="Unassembled WGS sequence"/>
</dbReference>
<proteinExistence type="predicted"/>
<gene>
    <name evidence="5" type="ORF">FEM48_Zijuj06G0123700</name>
</gene>
<comment type="caution">
    <text evidence="5">The sequence shown here is derived from an EMBL/GenBank/DDBJ whole genome shotgun (WGS) entry which is preliminary data.</text>
</comment>
<evidence type="ECO:0000313" key="5">
    <source>
        <dbReference type="EMBL" id="KAH7524480.1"/>
    </source>
</evidence>
<accession>A0A978V995</accession>
<evidence type="ECO:0000256" key="2">
    <source>
        <dbReference type="ARBA" id="ARBA00022737"/>
    </source>
</evidence>
<keyword evidence="1" id="KW-0479">Metal-binding</keyword>